<dbReference type="GO" id="GO:0006508">
    <property type="term" value="P:proteolysis"/>
    <property type="evidence" value="ECO:0007669"/>
    <property type="project" value="UniProtKB-KW"/>
</dbReference>
<dbReference type="GO" id="GO:0004190">
    <property type="term" value="F:aspartic-type endopeptidase activity"/>
    <property type="evidence" value="ECO:0007669"/>
    <property type="project" value="UniProtKB-KW"/>
</dbReference>
<sequence length="392" mass="41544">MSTMHFSTTLLASFLALVAAAPSNPKYLTFPITRHHNDSDFVQQHHHLLTRQAPIPVDILNKGAYYSIALNLGTPAQDFNLLLDTGSSDLWVYNITDTTDCNNNQCDVTGQFDGSASSTYNFLSDDYFIQYVSGNASGNWGTDTLTLGSVSLTDFQFACASNAAGNTGILGISVQGQESVGRYGSEYPNFPVALQNAGYIDRQVYSLYLNNADSSDGTFLIGGIDTAKYSGSLTVLPLTQQDALQISYNSITYDGAQVGGSGQAVLDSGTSLTYIPDAAYQALATKLGLSSSPDPISGLIDIPCDSDVSVEFNFDGVIITATSEQIVLSTGGSTCGFGIQSNANSQGNTLFGDTFLRNAYVVYDLQDSQIGLAQAVYTSASNIQAQNGPLSN</sequence>
<proteinExistence type="inferred from homology"/>
<dbReference type="VEuPathDB" id="FungiDB:YALI1_B26845g"/>
<dbReference type="FunFam" id="2.40.70.10:FF:000023">
    <property type="entry name" value="Aspartic protease"/>
    <property type="match status" value="1"/>
</dbReference>
<dbReference type="eggNOG" id="KOG1339">
    <property type="taxonomic scope" value="Eukaryota"/>
</dbReference>
<evidence type="ECO:0000256" key="3">
    <source>
        <dbReference type="ARBA" id="ARBA00022729"/>
    </source>
</evidence>
<dbReference type="SUPFAM" id="SSF50630">
    <property type="entry name" value="Acid proteases"/>
    <property type="match status" value="1"/>
</dbReference>
<name>A0A1D8N8M1_YARLL</name>
<evidence type="ECO:0000256" key="1">
    <source>
        <dbReference type="ARBA" id="ARBA00007447"/>
    </source>
</evidence>
<dbReference type="InterPro" id="IPR033121">
    <property type="entry name" value="PEPTIDASE_A1"/>
</dbReference>
<accession>A0A1D8N8M1</accession>
<dbReference type="OrthoDB" id="771136at2759"/>
<evidence type="ECO:0000256" key="6">
    <source>
        <dbReference type="PIRSR" id="PIRSR601461-1"/>
    </source>
</evidence>
<dbReference type="RefSeq" id="XP_501140.1">
    <property type="nucleotide sequence ID" value="XM_501140.3"/>
</dbReference>
<dbReference type="InterPro" id="IPR001461">
    <property type="entry name" value="Aspartic_peptidase_A1"/>
</dbReference>
<dbReference type="OMA" id="NAVCIPK"/>
<dbReference type="PRINTS" id="PR00792">
    <property type="entry name" value="PEPSIN"/>
</dbReference>
<feature type="active site" evidence="6">
    <location>
        <position position="84"/>
    </location>
</feature>
<dbReference type="InterPro" id="IPR021109">
    <property type="entry name" value="Peptidase_aspartic_dom_sf"/>
</dbReference>
<dbReference type="KEGG" id="yli:2907058"/>
<reference evidence="8 9" key="1">
    <citation type="journal article" date="2016" name="PLoS ONE">
        <title>Sequence Assembly of Yarrowia lipolytica Strain W29/CLIB89 Shows Transposable Element Diversity.</title>
        <authorList>
            <person name="Magnan C."/>
            <person name="Yu J."/>
            <person name="Chang I."/>
            <person name="Jahn E."/>
            <person name="Kanomata Y."/>
            <person name="Wu J."/>
            <person name="Zeller M."/>
            <person name="Oakes M."/>
            <person name="Baldi P."/>
            <person name="Sandmeyer S."/>
        </authorList>
    </citation>
    <scope>NUCLEOTIDE SEQUENCE [LARGE SCALE GENOMIC DNA]</scope>
    <source>
        <strain evidence="9">CLIB89(W29)</strain>
    </source>
</reference>
<keyword evidence="5 7" id="KW-0378">Hydrolase</keyword>
<evidence type="ECO:0000256" key="4">
    <source>
        <dbReference type="ARBA" id="ARBA00022750"/>
    </source>
</evidence>
<keyword evidence="4 7" id="KW-0064">Aspartyl protease</keyword>
<dbReference type="InterPro" id="IPR001969">
    <property type="entry name" value="Aspartic_peptidase_AS"/>
</dbReference>
<evidence type="ECO:0000256" key="7">
    <source>
        <dbReference type="RuleBase" id="RU000454"/>
    </source>
</evidence>
<evidence type="ECO:0000256" key="5">
    <source>
        <dbReference type="ARBA" id="ARBA00022801"/>
    </source>
</evidence>
<keyword evidence="2 7" id="KW-0645">Protease</keyword>
<dbReference type="Proteomes" id="UP000182444">
    <property type="component" value="Chromosome 1B"/>
</dbReference>
<dbReference type="VEuPathDB" id="FungiDB:YALI0_B20526g"/>
<dbReference type="FunFam" id="2.40.70.10:FF:000011">
    <property type="entry name" value="Aspartic protease"/>
    <property type="match status" value="1"/>
</dbReference>
<dbReference type="InterPro" id="IPR033876">
    <property type="entry name" value="SAP-like"/>
</dbReference>
<dbReference type="PROSITE" id="PS00141">
    <property type="entry name" value="ASP_PROTEASE"/>
    <property type="match status" value="2"/>
</dbReference>
<keyword evidence="3" id="KW-0732">Signal</keyword>
<dbReference type="Gene3D" id="2.40.70.10">
    <property type="entry name" value="Acid Proteases"/>
    <property type="match status" value="2"/>
</dbReference>
<protein>
    <submittedName>
        <fullName evidence="8">Uncharacterized protein</fullName>
    </submittedName>
</protein>
<comment type="similarity">
    <text evidence="1 7">Belongs to the peptidase A1 family.</text>
</comment>
<dbReference type="PROSITE" id="PS51767">
    <property type="entry name" value="PEPTIDASE_A1"/>
    <property type="match status" value="1"/>
</dbReference>
<evidence type="ECO:0000313" key="8">
    <source>
        <dbReference type="EMBL" id="AOW01982.1"/>
    </source>
</evidence>
<organism evidence="8 9">
    <name type="scientific">Yarrowia lipolytica</name>
    <name type="common">Candida lipolytica</name>
    <dbReference type="NCBI Taxonomy" id="4952"/>
    <lineage>
        <taxon>Eukaryota</taxon>
        <taxon>Fungi</taxon>
        <taxon>Dikarya</taxon>
        <taxon>Ascomycota</taxon>
        <taxon>Saccharomycotina</taxon>
        <taxon>Dipodascomycetes</taxon>
        <taxon>Dipodascales</taxon>
        <taxon>Dipodascales incertae sedis</taxon>
        <taxon>Yarrowia</taxon>
    </lineage>
</organism>
<gene>
    <name evidence="8" type="ORF">YALI1_B26845g</name>
</gene>
<dbReference type="CDD" id="cd05474">
    <property type="entry name" value="SAP_like"/>
    <property type="match status" value="1"/>
</dbReference>
<evidence type="ECO:0000256" key="2">
    <source>
        <dbReference type="ARBA" id="ARBA00022670"/>
    </source>
</evidence>
<dbReference type="AlphaFoldDB" id="A0A1D8N8M1"/>
<dbReference type="PANTHER" id="PTHR47966">
    <property type="entry name" value="BETA-SITE APP-CLEAVING ENZYME, ISOFORM A-RELATED"/>
    <property type="match status" value="1"/>
</dbReference>
<feature type="active site" evidence="6">
    <location>
        <position position="267"/>
    </location>
</feature>
<dbReference type="PANTHER" id="PTHR47966:SF65">
    <property type="entry name" value="ASPARTIC-TYPE ENDOPEPTIDASE"/>
    <property type="match status" value="1"/>
</dbReference>
<dbReference type="Pfam" id="PF00026">
    <property type="entry name" value="Asp"/>
    <property type="match status" value="1"/>
</dbReference>
<evidence type="ECO:0000313" key="9">
    <source>
        <dbReference type="Proteomes" id="UP000182444"/>
    </source>
</evidence>
<dbReference type="EMBL" id="CP017554">
    <property type="protein sequence ID" value="AOW01982.1"/>
    <property type="molecule type" value="Genomic_DNA"/>
</dbReference>
<dbReference type="GeneID" id="2907058"/>